<dbReference type="CDD" id="cd03808">
    <property type="entry name" value="GT4_CapM-like"/>
    <property type="match status" value="1"/>
</dbReference>
<feature type="domain" description="Glycosyl transferase family 1" evidence="1">
    <location>
        <begin position="196"/>
        <end position="358"/>
    </location>
</feature>
<evidence type="ECO:0000259" key="2">
    <source>
        <dbReference type="Pfam" id="PF13477"/>
    </source>
</evidence>
<name>A0AAN0Y0B2_VIBNA</name>
<sequence>MTNYCIVTTVDMTMSAFIIDAARFHKKNGFNITLICNMSDGFYSEYRDEFNCINIDMNRGSSVLDVLKNTYELYKIFKNKKFDMVQYATPNAAFYASIASYFALVPKRLYCQWGIRYVGFDVGIKRKLFKFIEFITCSLSTDIRPASEKNRQFSISEKLYKKEKSDVVGKGGTIGVDLEKFNIEMKESHKASFYENYRINKNDFIFGYVGSLRGDKGTNELIDAFKTISSLYDNVKLVLVGSTFDGDPIQKDLLDWAKSSDKVLFTGRQKDTSLFISSFSVHVHPSYREGFSMVLQEAMALKIPVITTDIPGPSEVVVKDISGLLVAPRDSAQLRAAMVTLYLDSEMRSVLSENGFKRCVKYFGREKMLRLTHEDRLKIIAS</sequence>
<evidence type="ECO:0008006" key="5">
    <source>
        <dbReference type="Google" id="ProtNLM"/>
    </source>
</evidence>
<reference evidence="3 4" key="1">
    <citation type="submission" date="2016-07" db="EMBL/GenBank/DDBJ databases">
        <title>Developing Vibrio natriegens as a novel, fast-growing host for biotechnology.</title>
        <authorList>
            <person name="Weinstock M.T."/>
            <person name="Hesek E.D."/>
            <person name="Wilson C.M."/>
            <person name="Gibson D.G."/>
        </authorList>
    </citation>
    <scope>NUCLEOTIDE SEQUENCE [LARGE SCALE GENOMIC DNA]</scope>
    <source>
        <strain evidence="3 4">ATCC 14048</strain>
    </source>
</reference>
<dbReference type="GO" id="GO:1901135">
    <property type="term" value="P:carbohydrate derivative metabolic process"/>
    <property type="evidence" value="ECO:0007669"/>
    <property type="project" value="UniProtKB-ARBA"/>
</dbReference>
<dbReference type="InterPro" id="IPR028098">
    <property type="entry name" value="Glyco_trans_4-like_N"/>
</dbReference>
<dbReference type="InterPro" id="IPR001296">
    <property type="entry name" value="Glyco_trans_1"/>
</dbReference>
<evidence type="ECO:0000313" key="3">
    <source>
        <dbReference type="EMBL" id="ANQ11456.1"/>
    </source>
</evidence>
<keyword evidence="4" id="KW-1185">Reference proteome</keyword>
<dbReference type="Pfam" id="PF00534">
    <property type="entry name" value="Glycos_transf_1"/>
    <property type="match status" value="1"/>
</dbReference>
<evidence type="ECO:0000259" key="1">
    <source>
        <dbReference type="Pfam" id="PF00534"/>
    </source>
</evidence>
<dbReference type="Pfam" id="PF13477">
    <property type="entry name" value="Glyco_trans_4_2"/>
    <property type="match status" value="1"/>
</dbReference>
<dbReference type="GO" id="GO:0016757">
    <property type="term" value="F:glycosyltransferase activity"/>
    <property type="evidence" value="ECO:0007669"/>
    <property type="project" value="InterPro"/>
</dbReference>
<dbReference type="EMBL" id="CP016345">
    <property type="protein sequence ID" value="ANQ11456.1"/>
    <property type="molecule type" value="Genomic_DNA"/>
</dbReference>
<protein>
    <recommendedName>
        <fullName evidence="5">Glycosyl transferase family 1 domain-containing protein</fullName>
    </recommendedName>
</protein>
<dbReference type="Gene3D" id="3.40.50.2000">
    <property type="entry name" value="Glycogen Phosphorylase B"/>
    <property type="match status" value="2"/>
</dbReference>
<dbReference type="KEGG" id="vna:PN96_12125"/>
<organism evidence="3 4">
    <name type="scientific">Vibrio natriegens NBRC 15636 = ATCC 14048 = DSM 759</name>
    <dbReference type="NCBI Taxonomy" id="1219067"/>
    <lineage>
        <taxon>Bacteria</taxon>
        <taxon>Pseudomonadati</taxon>
        <taxon>Pseudomonadota</taxon>
        <taxon>Gammaproteobacteria</taxon>
        <taxon>Vibrionales</taxon>
        <taxon>Vibrionaceae</taxon>
        <taxon>Vibrio</taxon>
    </lineage>
</organism>
<gene>
    <name evidence="3" type="ORF">BA890_01205</name>
</gene>
<proteinExistence type="predicted"/>
<feature type="domain" description="Glycosyltransferase subfamily 4-like N-terminal" evidence="2">
    <location>
        <begin position="15"/>
        <end position="132"/>
    </location>
</feature>
<dbReference type="AlphaFoldDB" id="A0AAN0Y0B2"/>
<dbReference type="PANTHER" id="PTHR12526:SF630">
    <property type="entry name" value="GLYCOSYLTRANSFERASE"/>
    <property type="match status" value="1"/>
</dbReference>
<dbReference type="Proteomes" id="UP000092741">
    <property type="component" value="Chromosome 1"/>
</dbReference>
<dbReference type="SUPFAM" id="SSF53756">
    <property type="entry name" value="UDP-Glycosyltransferase/glycogen phosphorylase"/>
    <property type="match status" value="1"/>
</dbReference>
<evidence type="ECO:0000313" key="4">
    <source>
        <dbReference type="Proteomes" id="UP000092741"/>
    </source>
</evidence>
<accession>A0AAN0Y0B2</accession>
<dbReference type="PANTHER" id="PTHR12526">
    <property type="entry name" value="GLYCOSYLTRANSFERASE"/>
    <property type="match status" value="1"/>
</dbReference>